<feature type="domain" description="Septum formation-related" evidence="3">
    <location>
        <begin position="96"/>
        <end position="189"/>
    </location>
</feature>
<name>A0ABV5YBG7_9ACTN</name>
<feature type="transmembrane region" description="Helical" evidence="1">
    <location>
        <begin position="41"/>
        <end position="63"/>
    </location>
</feature>
<evidence type="ECO:0000256" key="1">
    <source>
        <dbReference type="SAM" id="Phobius"/>
    </source>
</evidence>
<keyword evidence="1" id="KW-0812">Transmembrane</keyword>
<dbReference type="Proteomes" id="UP001589627">
    <property type="component" value="Unassembled WGS sequence"/>
</dbReference>
<dbReference type="InterPro" id="IPR026004">
    <property type="entry name" value="Septum_form"/>
</dbReference>
<protein>
    <submittedName>
        <fullName evidence="4">DUF4190 domain-containing protein</fullName>
    </submittedName>
</protein>
<dbReference type="Pfam" id="PF13828">
    <property type="entry name" value="DUF4190"/>
    <property type="match status" value="1"/>
</dbReference>
<organism evidence="4 5">
    <name type="scientific">Actinoallomurus acaciae</name>
    <dbReference type="NCBI Taxonomy" id="502577"/>
    <lineage>
        <taxon>Bacteria</taxon>
        <taxon>Bacillati</taxon>
        <taxon>Actinomycetota</taxon>
        <taxon>Actinomycetes</taxon>
        <taxon>Streptosporangiales</taxon>
        <taxon>Thermomonosporaceae</taxon>
        <taxon>Actinoallomurus</taxon>
    </lineage>
</organism>
<feature type="transmembrane region" description="Helical" evidence="1">
    <location>
        <begin position="6"/>
        <end position="29"/>
    </location>
</feature>
<reference evidence="4 5" key="1">
    <citation type="submission" date="2024-09" db="EMBL/GenBank/DDBJ databases">
        <authorList>
            <person name="Sun Q."/>
            <person name="Mori K."/>
        </authorList>
    </citation>
    <scope>NUCLEOTIDE SEQUENCE [LARGE SCALE GENOMIC DNA]</scope>
    <source>
        <strain evidence="4 5">TBRC 0563</strain>
    </source>
</reference>
<keyword evidence="1" id="KW-0472">Membrane</keyword>
<dbReference type="InterPro" id="IPR025241">
    <property type="entry name" value="DUF4190"/>
</dbReference>
<feature type="domain" description="DUF4190" evidence="2">
    <location>
        <begin position="4"/>
        <end position="58"/>
    </location>
</feature>
<comment type="caution">
    <text evidence="4">The sequence shown here is derived from an EMBL/GenBank/DDBJ whole genome shotgun (WGS) entry which is preliminary data.</text>
</comment>
<dbReference type="Pfam" id="PF13845">
    <property type="entry name" value="Septum_form"/>
    <property type="match status" value="1"/>
</dbReference>
<evidence type="ECO:0000313" key="5">
    <source>
        <dbReference type="Proteomes" id="UP001589627"/>
    </source>
</evidence>
<keyword evidence="5" id="KW-1185">Reference proteome</keyword>
<accession>A0ABV5YBG7</accession>
<gene>
    <name evidence="4" type="ORF">ACFFNX_09260</name>
</gene>
<dbReference type="RefSeq" id="WP_378198072.1">
    <property type="nucleotide sequence ID" value="NZ_JBHLZP010000047.1"/>
</dbReference>
<sequence length="204" mass="21575">MNGLAVGSLITGLLGCVSFVGLILGIIALRQIGRRGGRGRGMAIAGIALFCAWTVIGIAGYVFSSGAKTAAAPEVTRPSPTRTAPTKIDVRKMRVGQCINDASTDAAENVKVVPCDQPHDMEVLANQNLHGLILPTDDQIQQQARLLCRKLVGAKIDRDPAADVLAITNYHPSAQGWRHGDHLVTCLVSHATEGKKLSRPLKAA</sequence>
<keyword evidence="1" id="KW-1133">Transmembrane helix</keyword>
<evidence type="ECO:0000259" key="2">
    <source>
        <dbReference type="Pfam" id="PF13828"/>
    </source>
</evidence>
<evidence type="ECO:0000313" key="4">
    <source>
        <dbReference type="EMBL" id="MFB9832373.1"/>
    </source>
</evidence>
<evidence type="ECO:0000259" key="3">
    <source>
        <dbReference type="Pfam" id="PF13845"/>
    </source>
</evidence>
<dbReference type="EMBL" id="JBHLZP010000047">
    <property type="protein sequence ID" value="MFB9832373.1"/>
    <property type="molecule type" value="Genomic_DNA"/>
</dbReference>
<proteinExistence type="predicted"/>